<feature type="domain" description="ERV/ALR sulfhydryl oxidase" evidence="8">
    <location>
        <begin position="10"/>
        <end position="105"/>
    </location>
</feature>
<keyword evidence="4 7" id="KW-0560">Oxidoreductase</keyword>
<dbReference type="GO" id="GO:0016972">
    <property type="term" value="F:thiol oxidase activity"/>
    <property type="evidence" value="ECO:0007669"/>
    <property type="project" value="UniProtKB-EC"/>
</dbReference>
<gene>
    <name evidence="9" type="ORF">Fadolivirus_1_62</name>
</gene>
<comment type="cofactor">
    <cofactor evidence="1 7">
        <name>FAD</name>
        <dbReference type="ChEBI" id="CHEBI:57692"/>
    </cofactor>
</comment>
<proteinExistence type="predicted"/>
<evidence type="ECO:0000256" key="5">
    <source>
        <dbReference type="ARBA" id="ARBA00023157"/>
    </source>
</evidence>
<dbReference type="SUPFAM" id="SSF69000">
    <property type="entry name" value="FAD-dependent thiol oxidase"/>
    <property type="match status" value="1"/>
</dbReference>
<evidence type="ECO:0000256" key="2">
    <source>
        <dbReference type="ARBA" id="ARBA00022630"/>
    </source>
</evidence>
<keyword evidence="5" id="KW-1015">Disulfide bond</keyword>
<evidence type="ECO:0000256" key="7">
    <source>
        <dbReference type="RuleBase" id="RU371123"/>
    </source>
</evidence>
<name>A0A7D3QWD5_9VIRU</name>
<accession>A0A7D3QWD5</accession>
<dbReference type="PROSITE" id="PS51324">
    <property type="entry name" value="ERV_ALR"/>
    <property type="match status" value="1"/>
</dbReference>
<dbReference type="Gene3D" id="1.20.120.310">
    <property type="entry name" value="ERV/ALR sulfhydryl oxidase domain"/>
    <property type="match status" value="1"/>
</dbReference>
<dbReference type="Proteomes" id="UP001162001">
    <property type="component" value="Segment"/>
</dbReference>
<keyword evidence="3 7" id="KW-0274">FAD</keyword>
<sequence length="111" mass="13306">MTTVKPNPYTSINYKDCCPELWKELHLRALNNNQTTAAIENAFLTTWMSKIPIKGCKCSDSWFAWYRYNHPDFNNYFEWTVRAHNAVNQKLRKPIWTVEQARIHWSQLNQK</sequence>
<dbReference type="EMBL" id="MT418680">
    <property type="protein sequence ID" value="QKF93520.1"/>
    <property type="molecule type" value="Genomic_DNA"/>
</dbReference>
<dbReference type="InterPro" id="IPR017905">
    <property type="entry name" value="ERV/ALR_sulphydryl_oxidase"/>
</dbReference>
<evidence type="ECO:0000256" key="1">
    <source>
        <dbReference type="ARBA" id="ARBA00001974"/>
    </source>
</evidence>
<keyword evidence="10" id="KW-1185">Reference proteome</keyword>
<evidence type="ECO:0000313" key="9">
    <source>
        <dbReference type="EMBL" id="QKF93520.1"/>
    </source>
</evidence>
<organism evidence="9 10">
    <name type="scientific">Fadolivirus FV1/VV64</name>
    <dbReference type="NCBI Taxonomy" id="3070911"/>
    <lineage>
        <taxon>Viruses</taxon>
        <taxon>Varidnaviria</taxon>
        <taxon>Bamfordvirae</taxon>
        <taxon>Nucleocytoviricota</taxon>
        <taxon>Megaviricetes</taxon>
        <taxon>Imitervirales</taxon>
        <taxon>Mimiviridae</taxon>
        <taxon>Klosneuvirinae</taxon>
        <taxon>Fadolivirus</taxon>
        <taxon>Fadolivirus algeromassiliense</taxon>
    </lineage>
</organism>
<reference evidence="9 10" key="1">
    <citation type="submission" date="2020-04" db="EMBL/GenBank/DDBJ databases">
        <title>Advantages and limits of metagenomic assembly and binning of a giant virus.</title>
        <authorList>
            <person name="Schulz F."/>
            <person name="Andreani J."/>
            <person name="Francis R."/>
            <person name="Boudjemaa H."/>
            <person name="Bou Khalil J.Y."/>
            <person name="Lee J."/>
            <person name="La Scola B."/>
            <person name="Woyke T."/>
        </authorList>
    </citation>
    <scope>NUCLEOTIDE SEQUENCE [LARGE SCALE GENOMIC DNA]</scope>
    <source>
        <strain evidence="9 10">FV1/VV64</strain>
    </source>
</reference>
<protein>
    <recommendedName>
        <fullName evidence="7">Sulfhydryl oxidase</fullName>
        <ecNumber evidence="7">1.8.3.2</ecNumber>
    </recommendedName>
</protein>
<dbReference type="InterPro" id="IPR036774">
    <property type="entry name" value="ERV/ALR_sulphydryl_oxid_sf"/>
</dbReference>
<dbReference type="EC" id="1.8.3.2" evidence="7"/>
<evidence type="ECO:0000256" key="3">
    <source>
        <dbReference type="ARBA" id="ARBA00022827"/>
    </source>
</evidence>
<evidence type="ECO:0000256" key="4">
    <source>
        <dbReference type="ARBA" id="ARBA00023002"/>
    </source>
</evidence>
<comment type="catalytic activity">
    <reaction evidence="6 7">
        <text>2 R'C(R)SH + O2 = R'C(R)S-S(R)CR' + H2O2</text>
        <dbReference type="Rhea" id="RHEA:17357"/>
        <dbReference type="ChEBI" id="CHEBI:15379"/>
        <dbReference type="ChEBI" id="CHEBI:16240"/>
        <dbReference type="ChEBI" id="CHEBI:16520"/>
        <dbReference type="ChEBI" id="CHEBI:17412"/>
        <dbReference type="EC" id="1.8.3.2"/>
    </reaction>
</comment>
<keyword evidence="2 7" id="KW-0285">Flavoprotein</keyword>
<evidence type="ECO:0000256" key="6">
    <source>
        <dbReference type="ARBA" id="ARBA00048864"/>
    </source>
</evidence>
<evidence type="ECO:0000259" key="8">
    <source>
        <dbReference type="PROSITE" id="PS51324"/>
    </source>
</evidence>
<evidence type="ECO:0000313" key="10">
    <source>
        <dbReference type="Proteomes" id="UP001162001"/>
    </source>
</evidence>